<dbReference type="InterPro" id="IPR001469">
    <property type="entry name" value="ATP_synth_F1_dsu/esu"/>
</dbReference>
<dbReference type="HAMAP" id="MF_00530">
    <property type="entry name" value="ATP_synth_epsil_bac"/>
    <property type="match status" value="1"/>
</dbReference>
<evidence type="ECO:0000256" key="1">
    <source>
        <dbReference type="ARBA" id="ARBA00003543"/>
    </source>
</evidence>
<reference evidence="14" key="1">
    <citation type="journal article" date="2014" name="Int. J. Syst. Evol. Microbiol.">
        <title>Complete genome sequence of Corynebacterium casei LMG S-19264T (=DSM 44701T), isolated from a smear-ripened cheese.</title>
        <authorList>
            <consortium name="US DOE Joint Genome Institute (JGI-PGF)"/>
            <person name="Walter F."/>
            <person name="Albersmeier A."/>
            <person name="Kalinowski J."/>
            <person name="Ruckert C."/>
        </authorList>
    </citation>
    <scope>NUCLEOTIDE SEQUENCE</scope>
    <source>
        <strain evidence="14">CGMCC 1.15493</strain>
    </source>
</reference>
<keyword evidence="6 10" id="KW-0406">Ion transport</keyword>
<keyword evidence="4 10" id="KW-0813">Transport</keyword>
<dbReference type="Gene3D" id="2.60.15.10">
    <property type="entry name" value="F0F1 ATP synthase delta/epsilon subunit, N-terminal"/>
    <property type="match status" value="1"/>
</dbReference>
<evidence type="ECO:0000256" key="6">
    <source>
        <dbReference type="ARBA" id="ARBA00023065"/>
    </source>
</evidence>
<comment type="function">
    <text evidence="1 10">Produces ATP from ADP in the presence of a proton gradient across the membrane.</text>
</comment>
<gene>
    <name evidence="10 14" type="primary">atpC</name>
    <name evidence="14" type="ORF">GCM10011335_52650</name>
</gene>
<dbReference type="EMBL" id="BMJJ01000023">
    <property type="protein sequence ID" value="GGD43491.1"/>
    <property type="molecule type" value="Genomic_DNA"/>
</dbReference>
<feature type="domain" description="ATP synthase F1 complex delta/epsilon subunit N-terminal" evidence="13">
    <location>
        <begin position="5"/>
        <end position="84"/>
    </location>
</feature>
<dbReference type="NCBIfam" id="NF001851">
    <property type="entry name" value="PRK00571.2-4"/>
    <property type="match status" value="1"/>
</dbReference>
<protein>
    <recommendedName>
        <fullName evidence="10">ATP synthase epsilon chain</fullName>
    </recommendedName>
    <alternativeName>
        <fullName evidence="10">ATP synthase F1 sector epsilon subunit</fullName>
    </alternativeName>
    <alternativeName>
        <fullName evidence="10">F-ATPase epsilon subunit</fullName>
    </alternativeName>
</protein>
<keyword evidence="10" id="KW-1003">Cell membrane</keyword>
<evidence type="ECO:0000313" key="15">
    <source>
        <dbReference type="Proteomes" id="UP000613160"/>
    </source>
</evidence>
<evidence type="ECO:0000256" key="5">
    <source>
        <dbReference type="ARBA" id="ARBA00022781"/>
    </source>
</evidence>
<comment type="caution">
    <text evidence="14">The sequence shown here is derived from an EMBL/GenBank/DDBJ whole genome shotgun (WGS) entry which is preliminary data.</text>
</comment>
<dbReference type="Proteomes" id="UP000613160">
    <property type="component" value="Unassembled WGS sequence"/>
</dbReference>
<dbReference type="PANTHER" id="PTHR13822:SF10">
    <property type="entry name" value="ATP SYNTHASE EPSILON CHAIN, CHLOROPLASTIC"/>
    <property type="match status" value="1"/>
</dbReference>
<evidence type="ECO:0000256" key="12">
    <source>
        <dbReference type="SAM" id="MobiDB-lite"/>
    </source>
</evidence>
<evidence type="ECO:0000256" key="2">
    <source>
        <dbReference type="ARBA" id="ARBA00004184"/>
    </source>
</evidence>
<keyword evidence="9 10" id="KW-0066">ATP synthesis</keyword>
<evidence type="ECO:0000256" key="7">
    <source>
        <dbReference type="ARBA" id="ARBA00023136"/>
    </source>
</evidence>
<comment type="subunit">
    <text evidence="10 11">F-type ATPases have 2 components, CF(1) - the catalytic core - and CF(0) - the membrane proton channel. CF(1) has five subunits: alpha(3), beta(3), gamma(1), delta(1), epsilon(1). CF(0) has three main subunits: a, b and c.</text>
</comment>
<dbReference type="InterPro" id="IPR020546">
    <property type="entry name" value="ATP_synth_F1_dsu/esu_N"/>
</dbReference>
<dbReference type="PANTHER" id="PTHR13822">
    <property type="entry name" value="ATP SYNTHASE DELTA/EPSILON CHAIN"/>
    <property type="match status" value="1"/>
</dbReference>
<keyword evidence="8 10" id="KW-0139">CF(1)</keyword>
<comment type="similarity">
    <text evidence="3 10 11">Belongs to the ATPase epsilon chain family.</text>
</comment>
<evidence type="ECO:0000256" key="8">
    <source>
        <dbReference type="ARBA" id="ARBA00023196"/>
    </source>
</evidence>
<dbReference type="RefSeq" id="WP_188855423.1">
    <property type="nucleotide sequence ID" value="NZ_BMJJ01000023.1"/>
</dbReference>
<accession>A0A916YFW6</accession>
<keyword evidence="7 10" id="KW-0472">Membrane</keyword>
<dbReference type="GO" id="GO:0005524">
    <property type="term" value="F:ATP binding"/>
    <property type="evidence" value="ECO:0007669"/>
    <property type="project" value="UniProtKB-UniRule"/>
</dbReference>
<evidence type="ECO:0000313" key="14">
    <source>
        <dbReference type="EMBL" id="GGD43491.1"/>
    </source>
</evidence>
<evidence type="ECO:0000256" key="3">
    <source>
        <dbReference type="ARBA" id="ARBA00005712"/>
    </source>
</evidence>
<organism evidence="14 15">
    <name type="scientific">Aureimonas glaciei</name>
    <dbReference type="NCBI Taxonomy" id="1776957"/>
    <lineage>
        <taxon>Bacteria</taxon>
        <taxon>Pseudomonadati</taxon>
        <taxon>Pseudomonadota</taxon>
        <taxon>Alphaproteobacteria</taxon>
        <taxon>Hyphomicrobiales</taxon>
        <taxon>Aurantimonadaceae</taxon>
        <taxon>Aureimonas</taxon>
    </lineage>
</organism>
<evidence type="ECO:0000256" key="4">
    <source>
        <dbReference type="ARBA" id="ARBA00022448"/>
    </source>
</evidence>
<dbReference type="GO" id="GO:0005886">
    <property type="term" value="C:plasma membrane"/>
    <property type="evidence" value="ECO:0007669"/>
    <property type="project" value="UniProtKB-SubCell"/>
</dbReference>
<keyword evidence="15" id="KW-1185">Reference proteome</keyword>
<dbReference type="SUPFAM" id="SSF51344">
    <property type="entry name" value="Epsilon subunit of F1F0-ATP synthase N-terminal domain"/>
    <property type="match status" value="1"/>
</dbReference>
<evidence type="ECO:0000256" key="10">
    <source>
        <dbReference type="HAMAP-Rule" id="MF_00530"/>
    </source>
</evidence>
<dbReference type="Pfam" id="PF02823">
    <property type="entry name" value="ATP-synt_DE_N"/>
    <property type="match status" value="1"/>
</dbReference>
<keyword evidence="5 10" id="KW-0375">Hydrogen ion transport</keyword>
<dbReference type="GO" id="GO:0046933">
    <property type="term" value="F:proton-transporting ATP synthase activity, rotational mechanism"/>
    <property type="evidence" value="ECO:0007669"/>
    <property type="project" value="UniProtKB-UniRule"/>
</dbReference>
<evidence type="ECO:0000256" key="11">
    <source>
        <dbReference type="RuleBase" id="RU003656"/>
    </source>
</evidence>
<feature type="compositionally biased region" description="Basic and acidic residues" evidence="12">
    <location>
        <begin position="97"/>
        <end position="118"/>
    </location>
</feature>
<dbReference type="GO" id="GO:0012505">
    <property type="term" value="C:endomembrane system"/>
    <property type="evidence" value="ECO:0007669"/>
    <property type="project" value="UniProtKB-SubCell"/>
</dbReference>
<sequence length="134" mass="14326">MADSFQFELVSPERLLVSEAATAILAPGSDGYMTIMAGHSPLMTTLKPGVVVVTTAGGADRRFYVRGGFADITNASMIVLAEHAMPVEEMDPAQLDRQIKDAEEDVTDAKTPEARSKAEQQLSALRDARSALGM</sequence>
<dbReference type="CDD" id="cd12152">
    <property type="entry name" value="F1-ATPase_delta"/>
    <property type="match status" value="1"/>
</dbReference>
<reference evidence="14" key="2">
    <citation type="submission" date="2020-09" db="EMBL/GenBank/DDBJ databases">
        <authorList>
            <person name="Sun Q."/>
            <person name="Zhou Y."/>
        </authorList>
    </citation>
    <scope>NUCLEOTIDE SEQUENCE</scope>
    <source>
        <strain evidence="14">CGMCC 1.15493</strain>
    </source>
</reference>
<comment type="subcellular location">
    <subcellularLocation>
        <location evidence="10">Cell membrane</location>
        <topology evidence="10">Peripheral membrane protein</topology>
    </subcellularLocation>
    <subcellularLocation>
        <location evidence="2">Endomembrane system</location>
        <topology evidence="2">Peripheral membrane protein</topology>
    </subcellularLocation>
</comment>
<evidence type="ECO:0000256" key="9">
    <source>
        <dbReference type="ARBA" id="ARBA00023310"/>
    </source>
</evidence>
<dbReference type="GO" id="GO:0045259">
    <property type="term" value="C:proton-transporting ATP synthase complex"/>
    <property type="evidence" value="ECO:0007669"/>
    <property type="project" value="UniProtKB-KW"/>
</dbReference>
<feature type="region of interest" description="Disordered" evidence="12">
    <location>
        <begin position="91"/>
        <end position="134"/>
    </location>
</feature>
<dbReference type="NCBIfam" id="TIGR01216">
    <property type="entry name" value="ATP_synt_epsi"/>
    <property type="match status" value="1"/>
</dbReference>
<proteinExistence type="inferred from homology"/>
<evidence type="ECO:0000259" key="13">
    <source>
        <dbReference type="Pfam" id="PF02823"/>
    </source>
</evidence>
<name>A0A916YFW6_9HYPH</name>
<dbReference type="InterPro" id="IPR036771">
    <property type="entry name" value="ATPsynth_dsu/esu_N"/>
</dbReference>
<dbReference type="AlphaFoldDB" id="A0A916YFW6"/>